<evidence type="ECO:0008006" key="4">
    <source>
        <dbReference type="Google" id="ProtNLM"/>
    </source>
</evidence>
<gene>
    <name evidence="2" type="ORF">N476_01120</name>
</gene>
<dbReference type="Proteomes" id="UP000076503">
    <property type="component" value="Unassembled WGS sequence"/>
</dbReference>
<reference evidence="2 3" key="1">
    <citation type="submission" date="2013-07" db="EMBL/GenBank/DDBJ databases">
        <title>Comparative Genomic and Metabolomic Analysis of Twelve Strains of Pseudoalteromonas luteoviolacea.</title>
        <authorList>
            <person name="Vynne N.G."/>
            <person name="Mansson M."/>
            <person name="Gram L."/>
        </authorList>
    </citation>
    <scope>NUCLEOTIDE SEQUENCE [LARGE SCALE GENOMIC DNA]</scope>
    <source>
        <strain evidence="2 3">H33</strain>
    </source>
</reference>
<comment type="caution">
    <text evidence="2">The sequence shown here is derived from an EMBL/GenBank/DDBJ whole genome shotgun (WGS) entry which is preliminary data.</text>
</comment>
<organism evidence="2 3">
    <name type="scientific">Pseudoalteromonas luteoviolacea H33</name>
    <dbReference type="NCBI Taxonomy" id="1365251"/>
    <lineage>
        <taxon>Bacteria</taxon>
        <taxon>Pseudomonadati</taxon>
        <taxon>Pseudomonadota</taxon>
        <taxon>Gammaproteobacteria</taxon>
        <taxon>Alteromonadales</taxon>
        <taxon>Pseudoalteromonadaceae</taxon>
        <taxon>Pseudoalteromonas</taxon>
    </lineage>
</organism>
<accession>A0A167FA02</accession>
<evidence type="ECO:0000313" key="2">
    <source>
        <dbReference type="EMBL" id="KZN51956.1"/>
    </source>
</evidence>
<keyword evidence="1" id="KW-0732">Signal</keyword>
<evidence type="ECO:0000256" key="1">
    <source>
        <dbReference type="SAM" id="SignalP"/>
    </source>
</evidence>
<dbReference type="EMBL" id="AUXZ01000064">
    <property type="protein sequence ID" value="KZN51956.1"/>
    <property type="molecule type" value="Genomic_DNA"/>
</dbReference>
<feature type="signal peptide" evidence="1">
    <location>
        <begin position="1"/>
        <end position="20"/>
    </location>
</feature>
<dbReference type="OrthoDB" id="9908404at2"/>
<name>A0A167FA02_9GAMM</name>
<dbReference type="PATRIC" id="fig|1365251.3.peg.1382"/>
<protein>
    <recommendedName>
        <fullName evidence="4">DUF2059 domain-containing protein</fullName>
    </recommendedName>
</protein>
<proteinExistence type="predicted"/>
<evidence type="ECO:0000313" key="3">
    <source>
        <dbReference type="Proteomes" id="UP000076503"/>
    </source>
</evidence>
<dbReference type="AlphaFoldDB" id="A0A167FA02"/>
<feature type="chain" id="PRO_5007886197" description="DUF2059 domain-containing protein" evidence="1">
    <location>
        <begin position="21"/>
        <end position="173"/>
    </location>
</feature>
<dbReference type="RefSeq" id="WP_063360990.1">
    <property type="nucleotide sequence ID" value="NZ_AUXZ01000064.1"/>
</dbReference>
<sequence>MDLIRHMILALVCMPLLATAAGARVDAPIANPNSSATSIVKMSEAHTRFTFRVIKSMLKDERFASDGEIQSVVAAIEQAEQDIAKRAAKVCMDLLNYDISDVPASVNYFFTALNGLDSYEVQKQREVLIGLPASLLNVVSEANITQVSTTTAESILKNGGMEWLLDQKGLCAN</sequence>